<accession>A0A1B6MHP1</accession>
<evidence type="ECO:0000256" key="1">
    <source>
        <dbReference type="SAM" id="Phobius"/>
    </source>
</evidence>
<reference evidence="2" key="1">
    <citation type="submission" date="2015-11" db="EMBL/GenBank/DDBJ databases">
        <title>De novo transcriptome assembly of four potential Pierce s Disease insect vectors from Arizona vineyards.</title>
        <authorList>
            <person name="Tassone E.E."/>
        </authorList>
    </citation>
    <scope>NUCLEOTIDE SEQUENCE</scope>
</reference>
<proteinExistence type="predicted"/>
<protein>
    <submittedName>
        <fullName evidence="2">Uncharacterized protein</fullName>
    </submittedName>
</protein>
<name>A0A1B6MHP1_9HEMI</name>
<gene>
    <name evidence="2" type="ORF">g.27720</name>
</gene>
<dbReference type="EMBL" id="GEBQ01004555">
    <property type="protein sequence ID" value="JAT35422.1"/>
    <property type="molecule type" value="Transcribed_RNA"/>
</dbReference>
<feature type="non-terminal residue" evidence="2">
    <location>
        <position position="1"/>
    </location>
</feature>
<organism evidence="2">
    <name type="scientific">Graphocephala atropunctata</name>
    <dbReference type="NCBI Taxonomy" id="36148"/>
    <lineage>
        <taxon>Eukaryota</taxon>
        <taxon>Metazoa</taxon>
        <taxon>Ecdysozoa</taxon>
        <taxon>Arthropoda</taxon>
        <taxon>Hexapoda</taxon>
        <taxon>Insecta</taxon>
        <taxon>Pterygota</taxon>
        <taxon>Neoptera</taxon>
        <taxon>Paraneoptera</taxon>
        <taxon>Hemiptera</taxon>
        <taxon>Auchenorrhyncha</taxon>
        <taxon>Membracoidea</taxon>
        <taxon>Cicadellidae</taxon>
        <taxon>Cicadellinae</taxon>
        <taxon>Cicadellini</taxon>
        <taxon>Graphocephala</taxon>
    </lineage>
</organism>
<evidence type="ECO:0000313" key="2">
    <source>
        <dbReference type="EMBL" id="JAT35422.1"/>
    </source>
</evidence>
<dbReference type="AlphaFoldDB" id="A0A1B6MHP1"/>
<feature type="transmembrane region" description="Helical" evidence="1">
    <location>
        <begin position="56"/>
        <end position="77"/>
    </location>
</feature>
<keyword evidence="1" id="KW-0472">Membrane</keyword>
<sequence length="99" mass="10928">PISWDSHSSHHISPFVHYTAQIKPADVYLLLDQQETGSIPVCPPTLPVGNLIPRSFVLGFITKSLLLASSAVDGVLVNKRLRNLSMKASMVRTIKIFFV</sequence>
<keyword evidence="1" id="KW-0812">Transmembrane</keyword>
<keyword evidence="1" id="KW-1133">Transmembrane helix</keyword>